<dbReference type="EMBL" id="ANMU01000163">
    <property type="protein sequence ID" value="EMJ78199.1"/>
    <property type="molecule type" value="Genomic_DNA"/>
</dbReference>
<name>M6BF83_LEPBO</name>
<organism evidence="1 2">
    <name type="scientific">Leptospira borgpetersenii serovar Hardjo-bovis str. Sponselee</name>
    <dbReference type="NCBI Taxonomy" id="1303729"/>
    <lineage>
        <taxon>Bacteria</taxon>
        <taxon>Pseudomonadati</taxon>
        <taxon>Spirochaetota</taxon>
        <taxon>Spirochaetia</taxon>
        <taxon>Leptospirales</taxon>
        <taxon>Leptospiraceae</taxon>
        <taxon>Leptospira</taxon>
    </lineage>
</organism>
<comment type="caution">
    <text evidence="1">The sequence shown here is derived from an EMBL/GenBank/DDBJ whole genome shotgun (WGS) entry which is preliminary data.</text>
</comment>
<evidence type="ECO:0000313" key="1">
    <source>
        <dbReference type="EMBL" id="EMJ78199.1"/>
    </source>
</evidence>
<proteinExistence type="predicted"/>
<accession>M6BF83</accession>
<protein>
    <submittedName>
        <fullName evidence="1">Uncharacterized protein</fullName>
    </submittedName>
</protein>
<dbReference type="Proteomes" id="UP000011873">
    <property type="component" value="Unassembled WGS sequence"/>
</dbReference>
<dbReference type="AlphaFoldDB" id="M6BF83"/>
<gene>
    <name evidence="1" type="ORF">LEP1GSC016_4205</name>
</gene>
<reference evidence="1 2" key="1">
    <citation type="submission" date="2013-01" db="EMBL/GenBank/DDBJ databases">
        <authorList>
            <person name="Harkins D.M."/>
            <person name="Durkin A.S."/>
            <person name="Brinkac L.M."/>
            <person name="Haft D.H."/>
            <person name="Selengut J.D."/>
            <person name="Sanka R."/>
            <person name="DePew J."/>
            <person name="Purushe J."/>
            <person name="Galloway R.L."/>
            <person name="Vinetz J.M."/>
            <person name="Sutton G.G."/>
            <person name="Nierman W.C."/>
            <person name="Fouts D.E."/>
        </authorList>
    </citation>
    <scope>NUCLEOTIDE SEQUENCE [LARGE SCALE GENOMIC DNA]</scope>
    <source>
        <strain evidence="1 2">Sponselee CDC</strain>
    </source>
</reference>
<evidence type="ECO:0000313" key="2">
    <source>
        <dbReference type="Proteomes" id="UP000011873"/>
    </source>
</evidence>
<sequence>MRSIYHKTRKTLRRFFFGGQGIEHSKISSAPYTTGFYLNI</sequence>
<dbReference type="PATRIC" id="fig|1218567.3.peg.3955"/>